<dbReference type="AlphaFoldDB" id="A0A6J2T9P5"/>
<protein>
    <submittedName>
        <fullName evidence="4">Golgi-associated plant pathogenesis-related protein 1-like</fullName>
    </submittedName>
</protein>
<dbReference type="Proteomes" id="UP000504634">
    <property type="component" value="Unplaced"/>
</dbReference>
<evidence type="ECO:0000313" key="3">
    <source>
        <dbReference type="Proteomes" id="UP000504634"/>
    </source>
</evidence>
<name>A0A6J2T9P5_DROLE</name>
<dbReference type="GeneID" id="115623407"/>
<keyword evidence="2" id="KW-0964">Secreted</keyword>
<keyword evidence="3" id="KW-1185">Reference proteome</keyword>
<dbReference type="InterPro" id="IPR035940">
    <property type="entry name" value="CAP_sf"/>
</dbReference>
<reference evidence="4" key="1">
    <citation type="submission" date="2025-08" db="UniProtKB">
        <authorList>
            <consortium name="RefSeq"/>
        </authorList>
    </citation>
    <scope>IDENTIFICATION</scope>
    <source>
        <strain evidence="4">11010-0011.00</strain>
        <tissue evidence="4">Whole body</tissue>
    </source>
</reference>
<gene>
    <name evidence="4" type="primary">LOC115623407</name>
</gene>
<comment type="subcellular location">
    <subcellularLocation>
        <location evidence="1">Secreted</location>
    </subcellularLocation>
</comment>
<evidence type="ECO:0000256" key="2">
    <source>
        <dbReference type="ARBA" id="ARBA00022525"/>
    </source>
</evidence>
<accession>A0A6J2T9P5</accession>
<evidence type="ECO:0000313" key="4">
    <source>
        <dbReference type="RefSeq" id="XP_030373576.1"/>
    </source>
</evidence>
<dbReference type="SUPFAM" id="SSF55797">
    <property type="entry name" value="PR-1-like"/>
    <property type="match status" value="1"/>
</dbReference>
<evidence type="ECO:0000256" key="1">
    <source>
        <dbReference type="ARBA" id="ARBA00004613"/>
    </source>
</evidence>
<dbReference type="RefSeq" id="XP_030373576.1">
    <property type="nucleotide sequence ID" value="XM_030517716.1"/>
</dbReference>
<dbReference type="Gene3D" id="3.40.33.10">
    <property type="entry name" value="CAP"/>
    <property type="match status" value="1"/>
</dbReference>
<proteinExistence type="predicted"/>
<sequence>MTMLAAGWAEKLAVEGIFKHSTGRLGENLFSTTGPKFDCVASWYSVWKSTASLGVGKYTQKKKTVVVVNYAPAGNVIGKFKQNVMPLKEMNYI</sequence>
<dbReference type="OrthoDB" id="337038at2759"/>
<organism evidence="3 4">
    <name type="scientific">Drosophila lebanonensis</name>
    <name type="common">Fruit fly</name>
    <name type="synonym">Scaptodrosophila lebanonensis</name>
    <dbReference type="NCBI Taxonomy" id="7225"/>
    <lineage>
        <taxon>Eukaryota</taxon>
        <taxon>Metazoa</taxon>
        <taxon>Ecdysozoa</taxon>
        <taxon>Arthropoda</taxon>
        <taxon>Hexapoda</taxon>
        <taxon>Insecta</taxon>
        <taxon>Pterygota</taxon>
        <taxon>Neoptera</taxon>
        <taxon>Endopterygota</taxon>
        <taxon>Diptera</taxon>
        <taxon>Brachycera</taxon>
        <taxon>Muscomorpha</taxon>
        <taxon>Ephydroidea</taxon>
        <taxon>Drosophilidae</taxon>
        <taxon>Scaptodrosophila</taxon>
    </lineage>
</organism>